<feature type="region of interest" description="Disordered" evidence="1">
    <location>
        <begin position="1"/>
        <end position="32"/>
    </location>
</feature>
<gene>
    <name evidence="2" type="ORF">GGU10DRAFT_408851</name>
</gene>
<protein>
    <submittedName>
        <fullName evidence="2">Uncharacterized protein</fullName>
    </submittedName>
</protein>
<sequence length="233" mass="26891">MARTMICDARNRPVFSRPRKDRSGQTTPATRKAWLESQPSIVDSSVKEHSVVCKDCQNVIQLHPRLCFNIENWQTHIAKECPCRPGQEGDSEPARKRRRLTKGSEPVLRTQMTLRSRRQSDLREVKKEVEMNRRSEQENLDNDETDVEDVEELRKHPMALAQSAELAPTCSDDLRFRSPFFKVQGVCNGGGENYTSSSSSRFRFYEYDFTNEDSCEYSSLTSRFPISNERSSL</sequence>
<keyword evidence="3" id="KW-1185">Reference proteome</keyword>
<dbReference type="Proteomes" id="UP001163798">
    <property type="component" value="Unassembled WGS sequence"/>
</dbReference>
<evidence type="ECO:0000313" key="3">
    <source>
        <dbReference type="Proteomes" id="UP001163798"/>
    </source>
</evidence>
<feature type="region of interest" description="Disordered" evidence="1">
    <location>
        <begin position="83"/>
        <end position="146"/>
    </location>
</feature>
<evidence type="ECO:0000313" key="2">
    <source>
        <dbReference type="EMBL" id="KAJ3782213.1"/>
    </source>
</evidence>
<dbReference type="AlphaFoldDB" id="A0AA38KXM3"/>
<proteinExistence type="predicted"/>
<evidence type="ECO:0000256" key="1">
    <source>
        <dbReference type="SAM" id="MobiDB-lite"/>
    </source>
</evidence>
<accession>A0AA38KXM3</accession>
<name>A0AA38KXM3_9AGAR</name>
<organism evidence="2 3">
    <name type="scientific">Lentinula aff. detonsa</name>
    <dbReference type="NCBI Taxonomy" id="2804958"/>
    <lineage>
        <taxon>Eukaryota</taxon>
        <taxon>Fungi</taxon>
        <taxon>Dikarya</taxon>
        <taxon>Basidiomycota</taxon>
        <taxon>Agaricomycotina</taxon>
        <taxon>Agaricomycetes</taxon>
        <taxon>Agaricomycetidae</taxon>
        <taxon>Agaricales</taxon>
        <taxon>Marasmiineae</taxon>
        <taxon>Omphalotaceae</taxon>
        <taxon>Lentinula</taxon>
    </lineage>
</organism>
<feature type="compositionally biased region" description="Basic and acidic residues" evidence="1">
    <location>
        <begin position="118"/>
        <end position="137"/>
    </location>
</feature>
<reference evidence="2" key="1">
    <citation type="submission" date="2022-08" db="EMBL/GenBank/DDBJ databases">
        <authorList>
            <consortium name="DOE Joint Genome Institute"/>
            <person name="Min B."/>
            <person name="Riley R."/>
            <person name="Sierra-Patev S."/>
            <person name="Naranjo-Ortiz M."/>
            <person name="Looney B."/>
            <person name="Konkel Z."/>
            <person name="Slot J.C."/>
            <person name="Sakamoto Y."/>
            <person name="Steenwyk J.L."/>
            <person name="Rokas A."/>
            <person name="Carro J."/>
            <person name="Camarero S."/>
            <person name="Ferreira P."/>
            <person name="Molpeceres G."/>
            <person name="Ruiz-Duenas F.J."/>
            <person name="Serrano A."/>
            <person name="Henrissat B."/>
            <person name="Drula E."/>
            <person name="Hughes K.W."/>
            <person name="Mata J.L."/>
            <person name="Ishikawa N.K."/>
            <person name="Vargas-Isla R."/>
            <person name="Ushijima S."/>
            <person name="Smith C.A."/>
            <person name="Ahrendt S."/>
            <person name="Andreopoulos W."/>
            <person name="He G."/>
            <person name="Labutti K."/>
            <person name="Lipzen A."/>
            <person name="Ng V."/>
            <person name="Sandor L."/>
            <person name="Barry K."/>
            <person name="Martinez A.T."/>
            <person name="Xiao Y."/>
            <person name="Gibbons J.G."/>
            <person name="Terashima K."/>
            <person name="Hibbett D.S."/>
            <person name="Grigoriev I.V."/>
        </authorList>
    </citation>
    <scope>NUCLEOTIDE SEQUENCE</scope>
    <source>
        <strain evidence="2">TFB10291</strain>
    </source>
</reference>
<dbReference type="EMBL" id="MU793491">
    <property type="protein sequence ID" value="KAJ3782213.1"/>
    <property type="molecule type" value="Genomic_DNA"/>
</dbReference>
<comment type="caution">
    <text evidence="2">The sequence shown here is derived from an EMBL/GenBank/DDBJ whole genome shotgun (WGS) entry which is preliminary data.</text>
</comment>